<dbReference type="EMBL" id="GDHC01002525">
    <property type="protein sequence ID" value="JAQ16104.1"/>
    <property type="molecule type" value="Transcribed_RNA"/>
</dbReference>
<name>A0A146M8M5_LYGHE</name>
<gene>
    <name evidence="1" type="ORF">g.4179</name>
</gene>
<evidence type="ECO:0000313" key="1">
    <source>
        <dbReference type="EMBL" id="JAQ16104.1"/>
    </source>
</evidence>
<dbReference type="AlphaFoldDB" id="A0A146M8M5"/>
<protein>
    <submittedName>
        <fullName evidence="1">Uncharacterized protein</fullName>
    </submittedName>
</protein>
<sequence length="104" mass="12226">MDYLQVHEFVVTYTDAETEVQTRIPFVDKFVVSKFDNIARFSITLGYNLYYFHLQLSLLLLREGAVVLYDARLTLTVLLQEEVYHILFCYYNASKHQLYCVQGG</sequence>
<feature type="non-terminal residue" evidence="1">
    <location>
        <position position="104"/>
    </location>
</feature>
<organism evidence="1">
    <name type="scientific">Lygus hesperus</name>
    <name type="common">Western plant bug</name>
    <dbReference type="NCBI Taxonomy" id="30085"/>
    <lineage>
        <taxon>Eukaryota</taxon>
        <taxon>Metazoa</taxon>
        <taxon>Ecdysozoa</taxon>
        <taxon>Arthropoda</taxon>
        <taxon>Hexapoda</taxon>
        <taxon>Insecta</taxon>
        <taxon>Pterygota</taxon>
        <taxon>Neoptera</taxon>
        <taxon>Paraneoptera</taxon>
        <taxon>Hemiptera</taxon>
        <taxon>Heteroptera</taxon>
        <taxon>Panheteroptera</taxon>
        <taxon>Cimicomorpha</taxon>
        <taxon>Miridae</taxon>
        <taxon>Mirini</taxon>
        <taxon>Lygus</taxon>
    </lineage>
</organism>
<accession>A0A146M8M5</accession>
<proteinExistence type="predicted"/>
<reference evidence="1" key="1">
    <citation type="journal article" date="2016" name="Gigascience">
        <title>De novo construction of an expanded transcriptome assembly for the western tarnished plant bug, Lygus hesperus.</title>
        <authorList>
            <person name="Tassone E.E."/>
            <person name="Geib S.M."/>
            <person name="Hall B."/>
            <person name="Fabrick J.A."/>
            <person name="Brent C.S."/>
            <person name="Hull J.J."/>
        </authorList>
    </citation>
    <scope>NUCLEOTIDE SEQUENCE</scope>
</reference>